<keyword evidence="1" id="KW-0812">Transmembrane</keyword>
<sequence>MAAPPKTAIGSPAHTPGFLVAEAANAITTVPPAAREEAALDAAVRHNRTIFRLRLGKASPLRTYLYSLTALFGVFALTLTDIRATVRGLGSLSGDFVMQGLDSHQIVVMAGVTVALGGLGLVATLAAMRRTRQENADVLRAAGDTALPPPERNLRIESWIEAARAEAADEVRNGPERTT</sequence>
<accession>A0ABM7XYZ1</accession>
<reference evidence="2 3" key="1">
    <citation type="journal article" date="2016" name="Microbes Environ.">
        <title>Phylogenetically diverse aerobic anoxygenic phototrophic bacteria isolated from epilithic biofilms in Tama river, Japan.</title>
        <authorList>
            <person name="Hirose S."/>
            <person name="Matsuura K."/>
            <person name="Haruta S."/>
        </authorList>
    </citation>
    <scope>NUCLEOTIDE SEQUENCE [LARGE SCALE GENOMIC DNA]</scope>
    <source>
        <strain evidence="2 3">S08</strain>
    </source>
</reference>
<dbReference type="RefSeq" id="WP_244458030.1">
    <property type="nucleotide sequence ID" value="NZ_AP025637.1"/>
</dbReference>
<proteinExistence type="predicted"/>
<evidence type="ECO:0000313" key="2">
    <source>
        <dbReference type="EMBL" id="BDG70713.1"/>
    </source>
</evidence>
<evidence type="ECO:0000256" key="1">
    <source>
        <dbReference type="SAM" id="Phobius"/>
    </source>
</evidence>
<evidence type="ECO:0000313" key="3">
    <source>
        <dbReference type="Proteomes" id="UP000831327"/>
    </source>
</evidence>
<keyword evidence="1" id="KW-0472">Membrane</keyword>
<dbReference type="Proteomes" id="UP000831327">
    <property type="component" value="Chromosome"/>
</dbReference>
<gene>
    <name evidence="2" type="ORF">Rmf_06420</name>
</gene>
<organism evidence="2 3">
    <name type="scientific">Roseomonas fluvialis</name>
    <dbReference type="NCBI Taxonomy" id="1750527"/>
    <lineage>
        <taxon>Bacteria</taxon>
        <taxon>Pseudomonadati</taxon>
        <taxon>Pseudomonadota</taxon>
        <taxon>Alphaproteobacteria</taxon>
        <taxon>Acetobacterales</taxon>
        <taxon>Roseomonadaceae</taxon>
        <taxon>Roseomonas</taxon>
    </lineage>
</organism>
<feature type="transmembrane region" description="Helical" evidence="1">
    <location>
        <begin position="106"/>
        <end position="127"/>
    </location>
</feature>
<evidence type="ECO:0008006" key="4">
    <source>
        <dbReference type="Google" id="ProtNLM"/>
    </source>
</evidence>
<dbReference type="EMBL" id="AP025637">
    <property type="protein sequence ID" value="BDG70713.1"/>
    <property type="molecule type" value="Genomic_DNA"/>
</dbReference>
<feature type="transmembrane region" description="Helical" evidence="1">
    <location>
        <begin position="64"/>
        <end position="86"/>
    </location>
</feature>
<protein>
    <recommendedName>
        <fullName evidence="4">DUF4231 domain-containing protein</fullName>
    </recommendedName>
</protein>
<name>A0ABM7XYZ1_9PROT</name>
<keyword evidence="3" id="KW-1185">Reference proteome</keyword>
<keyword evidence="1" id="KW-1133">Transmembrane helix</keyword>